<evidence type="ECO:0000313" key="2">
    <source>
        <dbReference type="Proteomes" id="UP001430637"/>
    </source>
</evidence>
<dbReference type="Proteomes" id="UP001430637">
    <property type="component" value="Unassembled WGS sequence"/>
</dbReference>
<proteinExistence type="predicted"/>
<organism evidence="1 2">
    <name type="scientific">Faecalibacterium butyricigenerans</name>
    <dbReference type="NCBI Taxonomy" id="1851427"/>
    <lineage>
        <taxon>Bacteria</taxon>
        <taxon>Bacillati</taxon>
        <taxon>Bacillota</taxon>
        <taxon>Clostridia</taxon>
        <taxon>Eubacteriales</taxon>
        <taxon>Oscillospiraceae</taxon>
        <taxon>Faecalibacterium</taxon>
    </lineage>
</organism>
<accession>A0ABS8F8J2</accession>
<sequence>MRISTEGSDAIRSIKVEILWGQTYDLALSQCAHQCEVDCQMQDGVLHAVQCRSHFLNCPDGALLRGLLGAVHGNRAFDKDALLYGILEGCTQQPMHFVDGGAGKEPLLLLFGDLTALV</sequence>
<protein>
    <submittedName>
        <fullName evidence="1">Uncharacterized protein</fullName>
    </submittedName>
</protein>
<name>A0ABS8F8J2_9FIRM</name>
<dbReference type="EMBL" id="JAJEQL010000014">
    <property type="protein sequence ID" value="MCC2199555.1"/>
    <property type="molecule type" value="Genomic_DNA"/>
</dbReference>
<evidence type="ECO:0000313" key="1">
    <source>
        <dbReference type="EMBL" id="MCC2199555.1"/>
    </source>
</evidence>
<keyword evidence="2" id="KW-1185">Reference proteome</keyword>
<gene>
    <name evidence="1" type="ORF">LKD23_07285</name>
</gene>
<reference evidence="1" key="1">
    <citation type="submission" date="2021-10" db="EMBL/GenBank/DDBJ databases">
        <title>Anaerobic single-cell dispensing facilitates the cultivation of human gut bacteria.</title>
        <authorList>
            <person name="Afrizal A."/>
        </authorList>
    </citation>
    <scope>NUCLEOTIDE SEQUENCE</scope>
    <source>
        <strain evidence="1">CLA-AA-H233</strain>
    </source>
</reference>
<comment type="caution">
    <text evidence="1">The sequence shown here is derived from an EMBL/GenBank/DDBJ whole genome shotgun (WGS) entry which is preliminary data.</text>
</comment>